<dbReference type="EMBL" id="JAYMYR010000001">
    <property type="protein sequence ID" value="KAK7382396.1"/>
    <property type="molecule type" value="Genomic_DNA"/>
</dbReference>
<protein>
    <submittedName>
        <fullName evidence="1">Uncharacterized protein</fullName>
    </submittedName>
</protein>
<comment type="caution">
    <text evidence="1">The sequence shown here is derived from an EMBL/GenBank/DDBJ whole genome shotgun (WGS) entry which is preliminary data.</text>
</comment>
<dbReference type="AlphaFoldDB" id="A0AAN9P0F7"/>
<proteinExistence type="predicted"/>
<keyword evidence="2" id="KW-1185">Reference proteome</keyword>
<dbReference type="Proteomes" id="UP001374584">
    <property type="component" value="Unassembled WGS sequence"/>
</dbReference>
<gene>
    <name evidence="1" type="ORF">VNO80_01247</name>
</gene>
<accession>A0AAN9P0F7</accession>
<evidence type="ECO:0000313" key="2">
    <source>
        <dbReference type="Proteomes" id="UP001374584"/>
    </source>
</evidence>
<evidence type="ECO:0000313" key="1">
    <source>
        <dbReference type="EMBL" id="KAK7382396.1"/>
    </source>
</evidence>
<name>A0AAN9P0F7_PHACN</name>
<sequence>MNEPAKVFHMHGVGGAHSDGTGVFQGAVNGNATNKHDAERDCIGRPVHGEGYSALRCNVLHLLISGLELRFRDLHRELLLSTMTLLMALNKLVHLLQQFVNVAEKCGSFYGYGRFMATDWRF</sequence>
<organism evidence="1 2">
    <name type="scientific">Phaseolus coccineus</name>
    <name type="common">Scarlet runner bean</name>
    <name type="synonym">Phaseolus multiflorus</name>
    <dbReference type="NCBI Taxonomy" id="3886"/>
    <lineage>
        <taxon>Eukaryota</taxon>
        <taxon>Viridiplantae</taxon>
        <taxon>Streptophyta</taxon>
        <taxon>Embryophyta</taxon>
        <taxon>Tracheophyta</taxon>
        <taxon>Spermatophyta</taxon>
        <taxon>Magnoliopsida</taxon>
        <taxon>eudicotyledons</taxon>
        <taxon>Gunneridae</taxon>
        <taxon>Pentapetalae</taxon>
        <taxon>rosids</taxon>
        <taxon>fabids</taxon>
        <taxon>Fabales</taxon>
        <taxon>Fabaceae</taxon>
        <taxon>Papilionoideae</taxon>
        <taxon>50 kb inversion clade</taxon>
        <taxon>NPAAA clade</taxon>
        <taxon>indigoferoid/millettioid clade</taxon>
        <taxon>Phaseoleae</taxon>
        <taxon>Phaseolus</taxon>
    </lineage>
</organism>
<reference evidence="1 2" key="1">
    <citation type="submission" date="2024-01" db="EMBL/GenBank/DDBJ databases">
        <title>The genomes of 5 underutilized Papilionoideae crops provide insights into root nodulation and disease resistanc.</title>
        <authorList>
            <person name="Jiang F."/>
        </authorList>
    </citation>
    <scope>NUCLEOTIDE SEQUENCE [LARGE SCALE GENOMIC DNA]</scope>
    <source>
        <strain evidence="1">JINMINGXINNONG_FW02</strain>
        <tissue evidence="1">Leaves</tissue>
    </source>
</reference>